<keyword evidence="1" id="KW-0004">4Fe-4S</keyword>
<feature type="domain" description="4Fe-4S ferredoxin-type" evidence="5">
    <location>
        <begin position="1"/>
        <end position="31"/>
    </location>
</feature>
<accession>A0A076LGJ0</accession>
<name>A0A076LGJ0_9EURY</name>
<dbReference type="STRING" id="1301915.JH146_1145"/>
<dbReference type="HOGENOM" id="CLU_139698_5_5_2"/>
<keyword evidence="7" id="KW-1185">Reference proteome</keyword>
<dbReference type="PROSITE" id="PS51379">
    <property type="entry name" value="4FE4S_FER_2"/>
    <property type="match status" value="2"/>
</dbReference>
<feature type="domain" description="4Fe-4S ferredoxin-type" evidence="5">
    <location>
        <begin position="32"/>
        <end position="61"/>
    </location>
</feature>
<evidence type="ECO:0000256" key="2">
    <source>
        <dbReference type="ARBA" id="ARBA00022723"/>
    </source>
</evidence>
<reference evidence="6 7" key="1">
    <citation type="journal article" date="2015" name="Int. J. Syst. Evol. Microbiol.">
        <title>M ethanocaldococcus bathoardescens sp. nov., a hyperthermophilic methanogen isolated from a volcanically active deep-sea hydrothermal vent.</title>
        <authorList>
            <person name="Stewart L.C."/>
            <person name="Jung J.H."/>
            <person name="Kim Y.T."/>
            <person name="Kwon S.W."/>
            <person name="Park C.S."/>
            <person name="Holden J.F."/>
        </authorList>
    </citation>
    <scope>NUCLEOTIDE SEQUENCE [LARGE SCALE GENOMIC DNA]</scope>
    <source>
        <strain evidence="6 7">JH146</strain>
    </source>
</reference>
<keyword evidence="2" id="KW-0479">Metal-binding</keyword>
<organism evidence="6 7">
    <name type="scientific">Methanocaldococcus bathoardescens</name>
    <dbReference type="NCBI Taxonomy" id="1301915"/>
    <lineage>
        <taxon>Archaea</taxon>
        <taxon>Methanobacteriati</taxon>
        <taxon>Methanobacteriota</taxon>
        <taxon>Methanomada group</taxon>
        <taxon>Methanococci</taxon>
        <taxon>Methanococcales</taxon>
        <taxon>Methanocaldococcaceae</taxon>
        <taxon>Methanocaldococcus</taxon>
    </lineage>
</organism>
<dbReference type="Proteomes" id="UP000028781">
    <property type="component" value="Chromosome"/>
</dbReference>
<dbReference type="SUPFAM" id="SSF54862">
    <property type="entry name" value="4Fe-4S ferredoxins"/>
    <property type="match status" value="1"/>
</dbReference>
<dbReference type="EMBL" id="CP009149">
    <property type="protein sequence ID" value="AIJ05987.1"/>
    <property type="molecule type" value="Genomic_DNA"/>
</dbReference>
<dbReference type="GO" id="GO:0051539">
    <property type="term" value="F:4 iron, 4 sulfur cluster binding"/>
    <property type="evidence" value="ECO:0007669"/>
    <property type="project" value="UniProtKB-KW"/>
</dbReference>
<dbReference type="OrthoDB" id="5583at2157"/>
<dbReference type="GeneID" id="24891756"/>
<evidence type="ECO:0000256" key="4">
    <source>
        <dbReference type="ARBA" id="ARBA00023014"/>
    </source>
</evidence>
<dbReference type="RefSeq" id="WP_048202115.1">
    <property type="nucleotide sequence ID" value="NZ_CP009149.1"/>
</dbReference>
<dbReference type="GO" id="GO:0016491">
    <property type="term" value="F:oxidoreductase activity"/>
    <property type="evidence" value="ECO:0007669"/>
    <property type="project" value="UniProtKB-ARBA"/>
</dbReference>
<dbReference type="InterPro" id="IPR017900">
    <property type="entry name" value="4Fe4S_Fe_S_CS"/>
</dbReference>
<dbReference type="GO" id="GO:0046872">
    <property type="term" value="F:metal ion binding"/>
    <property type="evidence" value="ECO:0007669"/>
    <property type="project" value="UniProtKB-KW"/>
</dbReference>
<dbReference type="PANTHER" id="PTHR43687:SF5">
    <property type="entry name" value="4FE-4S FERREDOXIN-TYPE DOMAIN-CONTAINING PROTEIN"/>
    <property type="match status" value="1"/>
</dbReference>
<evidence type="ECO:0000259" key="5">
    <source>
        <dbReference type="PROSITE" id="PS51379"/>
    </source>
</evidence>
<dbReference type="AlphaFoldDB" id="A0A076LGJ0"/>
<dbReference type="Gene3D" id="3.30.70.20">
    <property type="match status" value="1"/>
</dbReference>
<proteinExistence type="predicted"/>
<evidence type="ECO:0000256" key="1">
    <source>
        <dbReference type="ARBA" id="ARBA00022485"/>
    </source>
</evidence>
<keyword evidence="4" id="KW-0411">Iron-sulfur</keyword>
<dbReference type="InterPro" id="IPR050572">
    <property type="entry name" value="Fe-S_Ferredoxin"/>
</dbReference>
<sequence length="61" mass="6604">MKVTINYDLCKGPECAECVNACPMEVFEIQGDKVVVAREEDCTGCGVCMDVCPTNAVKVED</sequence>
<dbReference type="Pfam" id="PF12838">
    <property type="entry name" value="Fer4_7"/>
    <property type="match status" value="1"/>
</dbReference>
<evidence type="ECO:0000256" key="3">
    <source>
        <dbReference type="ARBA" id="ARBA00023004"/>
    </source>
</evidence>
<dbReference type="PANTHER" id="PTHR43687">
    <property type="entry name" value="ADENYLYLSULFATE REDUCTASE, BETA SUBUNIT"/>
    <property type="match status" value="1"/>
</dbReference>
<gene>
    <name evidence="6" type="ORF">JH146_1145</name>
</gene>
<protein>
    <submittedName>
        <fullName evidence="6">4Fe-4S ferredoxin</fullName>
    </submittedName>
</protein>
<dbReference type="InterPro" id="IPR017896">
    <property type="entry name" value="4Fe4S_Fe-S-bd"/>
</dbReference>
<keyword evidence="3" id="KW-0408">Iron</keyword>
<evidence type="ECO:0000313" key="7">
    <source>
        <dbReference type="Proteomes" id="UP000028781"/>
    </source>
</evidence>
<dbReference type="PROSITE" id="PS00198">
    <property type="entry name" value="4FE4S_FER_1"/>
    <property type="match status" value="1"/>
</dbReference>
<dbReference type="KEGG" id="mjh:JH146_1145"/>
<evidence type="ECO:0000313" key="6">
    <source>
        <dbReference type="EMBL" id="AIJ05987.1"/>
    </source>
</evidence>